<evidence type="ECO:0000256" key="10">
    <source>
        <dbReference type="ARBA" id="ARBA00023098"/>
    </source>
</evidence>
<evidence type="ECO:0000256" key="8">
    <source>
        <dbReference type="ARBA" id="ARBA00022857"/>
    </source>
</evidence>
<dbReference type="PANTHER" id="PTHR22893">
    <property type="entry name" value="NADH OXIDOREDUCTASE-RELATED"/>
    <property type="match status" value="1"/>
</dbReference>
<evidence type="ECO:0000256" key="5">
    <source>
        <dbReference type="ARBA" id="ARBA00022643"/>
    </source>
</evidence>
<dbReference type="Pfam" id="PF00724">
    <property type="entry name" value="Oxidored_FMN"/>
    <property type="match status" value="1"/>
</dbReference>
<evidence type="ECO:0000256" key="7">
    <source>
        <dbReference type="ARBA" id="ARBA00022832"/>
    </source>
</evidence>
<evidence type="ECO:0000256" key="3">
    <source>
        <dbReference type="ARBA" id="ARBA00022516"/>
    </source>
</evidence>
<keyword evidence="15" id="KW-1185">Reference proteome</keyword>
<keyword evidence="7" id="KW-0276">Fatty acid metabolism</keyword>
<keyword evidence="6" id="KW-0925">Oxylipin biosynthesis</keyword>
<dbReference type="AlphaFoldDB" id="A0A6G1BQC0"/>
<keyword evidence="9" id="KW-0560">Oxidoreductase</keyword>
<dbReference type="InterPro" id="IPR045247">
    <property type="entry name" value="Oye-like"/>
</dbReference>
<evidence type="ECO:0000256" key="6">
    <source>
        <dbReference type="ARBA" id="ARBA00022767"/>
    </source>
</evidence>
<dbReference type="InterPro" id="IPR001155">
    <property type="entry name" value="OxRdtase_FMN_N"/>
</dbReference>
<evidence type="ECO:0000313" key="15">
    <source>
        <dbReference type="Proteomes" id="UP000479710"/>
    </source>
</evidence>
<dbReference type="PANTHER" id="PTHR22893:SF113">
    <property type="entry name" value="12-OXOPHYTODIENOATE REDUCTASE 13-RELATED"/>
    <property type="match status" value="1"/>
</dbReference>
<reference evidence="14 15" key="1">
    <citation type="submission" date="2019-11" db="EMBL/GenBank/DDBJ databases">
        <title>Whole genome sequence of Oryza granulata.</title>
        <authorList>
            <person name="Li W."/>
        </authorList>
    </citation>
    <scope>NUCLEOTIDE SEQUENCE [LARGE SCALE GENOMIC DNA]</scope>
    <source>
        <strain evidence="15">cv. Menghai</strain>
        <tissue evidence="14">Leaf</tissue>
    </source>
</reference>
<dbReference type="SUPFAM" id="SSF51395">
    <property type="entry name" value="FMN-linked oxidoreductases"/>
    <property type="match status" value="1"/>
</dbReference>
<evidence type="ECO:0000256" key="11">
    <source>
        <dbReference type="ARBA" id="ARBA00023160"/>
    </source>
</evidence>
<comment type="similarity">
    <text evidence="2">Belongs to the NADH:flavin oxidoreductase/NADH oxidase family.</text>
</comment>
<keyword evidence="11" id="KW-0275">Fatty acid biosynthesis</keyword>
<keyword evidence="4" id="KW-0285">Flavoprotein</keyword>
<gene>
    <name evidence="14" type="ORF">E2562_002656</name>
</gene>
<dbReference type="Gene3D" id="3.20.20.70">
    <property type="entry name" value="Aldolase class I"/>
    <property type="match status" value="1"/>
</dbReference>
<feature type="compositionally biased region" description="Basic residues" evidence="12">
    <location>
        <begin position="281"/>
        <end position="295"/>
    </location>
</feature>
<dbReference type="GO" id="GO:0031408">
    <property type="term" value="P:oxylipin biosynthetic process"/>
    <property type="evidence" value="ECO:0007669"/>
    <property type="project" value="UniProtKB-KW"/>
</dbReference>
<comment type="cofactor">
    <cofactor evidence="1">
        <name>FMN</name>
        <dbReference type="ChEBI" id="CHEBI:58210"/>
    </cofactor>
</comment>
<evidence type="ECO:0000256" key="4">
    <source>
        <dbReference type="ARBA" id="ARBA00022630"/>
    </source>
</evidence>
<feature type="region of interest" description="Disordered" evidence="12">
    <location>
        <begin position="265"/>
        <end position="295"/>
    </location>
</feature>
<dbReference type="InterPro" id="IPR013785">
    <property type="entry name" value="Aldolase_TIM"/>
</dbReference>
<keyword evidence="10" id="KW-0443">Lipid metabolism</keyword>
<feature type="domain" description="NADH:flavin oxidoreductase/NADH oxidase N-terminal" evidence="13">
    <location>
        <begin position="33"/>
        <end position="151"/>
    </location>
</feature>
<name>A0A6G1BQC0_9ORYZ</name>
<dbReference type="Proteomes" id="UP000479710">
    <property type="component" value="Unassembled WGS sequence"/>
</dbReference>
<protein>
    <recommendedName>
        <fullName evidence="13">NADH:flavin oxidoreductase/NADH oxidase N-terminal domain-containing protein</fullName>
    </recommendedName>
</protein>
<dbReference type="GO" id="GO:0016491">
    <property type="term" value="F:oxidoreductase activity"/>
    <property type="evidence" value="ECO:0007669"/>
    <property type="project" value="UniProtKB-KW"/>
</dbReference>
<evidence type="ECO:0000313" key="14">
    <source>
        <dbReference type="EMBL" id="KAF0890238.1"/>
    </source>
</evidence>
<evidence type="ECO:0000256" key="12">
    <source>
        <dbReference type="SAM" id="MobiDB-lite"/>
    </source>
</evidence>
<keyword evidence="8" id="KW-0521">NADP</keyword>
<comment type="caution">
    <text evidence="14">The sequence shown here is derived from an EMBL/GenBank/DDBJ whole genome shotgun (WGS) entry which is preliminary data.</text>
</comment>
<evidence type="ECO:0000256" key="2">
    <source>
        <dbReference type="ARBA" id="ARBA00005979"/>
    </source>
</evidence>
<sequence length="295" mass="32211">MGIEGVAGYLDRSISNTDRPIERSQENCFLDFSTPRSLTVEEIPDVIKHFTLAAKNVLDAGFDGVEVHAANGFLLDQFMKDGVNGRSDEYGGSLENRCRFALEVVDAVVAEVGPYHTGVRLSPYSRCLDCADSDPDALAVHMARELNKRDVLYCNVVEPEMVVAANGGAGGLRIPKPAARRAGGVRRHADGRRRLGAPLNRYDRATFYNADSVAGYTDYPFLDDDGLDPDALSAHTARALGSGGGGGDLGALYLHVVEPRMVQPMERGGDEAQPPADKGGDRRRRWHVHRRRRVH</sequence>
<dbReference type="EMBL" id="SPHZ02000011">
    <property type="protein sequence ID" value="KAF0890238.1"/>
    <property type="molecule type" value="Genomic_DNA"/>
</dbReference>
<organism evidence="14 15">
    <name type="scientific">Oryza meyeriana var. granulata</name>
    <dbReference type="NCBI Taxonomy" id="110450"/>
    <lineage>
        <taxon>Eukaryota</taxon>
        <taxon>Viridiplantae</taxon>
        <taxon>Streptophyta</taxon>
        <taxon>Embryophyta</taxon>
        <taxon>Tracheophyta</taxon>
        <taxon>Spermatophyta</taxon>
        <taxon>Magnoliopsida</taxon>
        <taxon>Liliopsida</taxon>
        <taxon>Poales</taxon>
        <taxon>Poaceae</taxon>
        <taxon>BOP clade</taxon>
        <taxon>Oryzoideae</taxon>
        <taxon>Oryzeae</taxon>
        <taxon>Oryzinae</taxon>
        <taxon>Oryza</taxon>
        <taxon>Oryza meyeriana</taxon>
    </lineage>
</organism>
<evidence type="ECO:0000259" key="13">
    <source>
        <dbReference type="Pfam" id="PF00724"/>
    </source>
</evidence>
<keyword evidence="5" id="KW-0288">FMN</keyword>
<evidence type="ECO:0000256" key="1">
    <source>
        <dbReference type="ARBA" id="ARBA00001917"/>
    </source>
</evidence>
<evidence type="ECO:0000256" key="9">
    <source>
        <dbReference type="ARBA" id="ARBA00023002"/>
    </source>
</evidence>
<dbReference type="GO" id="GO:0006633">
    <property type="term" value="P:fatty acid biosynthetic process"/>
    <property type="evidence" value="ECO:0007669"/>
    <property type="project" value="UniProtKB-KW"/>
</dbReference>
<keyword evidence="3" id="KW-0444">Lipid biosynthesis</keyword>
<dbReference type="GO" id="GO:0010181">
    <property type="term" value="F:FMN binding"/>
    <property type="evidence" value="ECO:0007669"/>
    <property type="project" value="InterPro"/>
</dbReference>
<accession>A0A6G1BQC0</accession>
<proteinExistence type="inferred from homology"/>
<dbReference type="OrthoDB" id="1663137at2759"/>